<dbReference type="AlphaFoldDB" id="A0A1N7JUR4"/>
<evidence type="ECO:0000313" key="1">
    <source>
        <dbReference type="EMBL" id="SIS53102.1"/>
    </source>
</evidence>
<dbReference type="Proteomes" id="UP000185999">
    <property type="component" value="Unassembled WGS sequence"/>
</dbReference>
<dbReference type="RefSeq" id="WP_054340875.1">
    <property type="nucleotide sequence ID" value="NZ_FTOE01000002.1"/>
</dbReference>
<accession>A0A1N7JUR4</accession>
<organism evidence="1 2">
    <name type="scientific">Neptunomonas antarctica</name>
    <dbReference type="NCBI Taxonomy" id="619304"/>
    <lineage>
        <taxon>Bacteria</taxon>
        <taxon>Pseudomonadati</taxon>
        <taxon>Pseudomonadota</taxon>
        <taxon>Gammaproteobacteria</taxon>
        <taxon>Oceanospirillales</taxon>
        <taxon>Oceanospirillaceae</taxon>
        <taxon>Neptunomonas</taxon>
    </lineage>
</organism>
<name>A0A1N7JUR4_9GAMM</name>
<sequence length="60" mass="7039">MDTELKLDINGNVDTDYYIKQAYQLRHEYNAALILKLTTKIKALFSFELPKIFTGRPTHH</sequence>
<keyword evidence="2" id="KW-1185">Reference proteome</keyword>
<reference evidence="2" key="1">
    <citation type="submission" date="2017-01" db="EMBL/GenBank/DDBJ databases">
        <authorList>
            <person name="Varghese N."/>
            <person name="Submissions S."/>
        </authorList>
    </citation>
    <scope>NUCLEOTIDE SEQUENCE [LARGE SCALE GENOMIC DNA]</scope>
    <source>
        <strain evidence="2">DSM 22306</strain>
    </source>
</reference>
<dbReference type="InterPro" id="IPR058227">
    <property type="entry name" value="RSP_7527-like"/>
</dbReference>
<dbReference type="EMBL" id="FTOE01000002">
    <property type="protein sequence ID" value="SIS53102.1"/>
    <property type="molecule type" value="Genomic_DNA"/>
</dbReference>
<proteinExistence type="predicted"/>
<evidence type="ECO:0000313" key="2">
    <source>
        <dbReference type="Proteomes" id="UP000185999"/>
    </source>
</evidence>
<gene>
    <name evidence="1" type="ORF">SAMN05421760_10220</name>
</gene>
<protein>
    <submittedName>
        <fullName evidence="1">Uncharacterized protein</fullName>
    </submittedName>
</protein>
<dbReference type="NCBIfam" id="NF046098">
    <property type="entry name" value="RSP_7527_fam"/>
    <property type="match status" value="1"/>
</dbReference>